<reference evidence="1 2" key="1">
    <citation type="journal article" date="2015" name="G3 (Bethesda)">
        <title>Insights into Ongoing Evolution of the Hexachlorocyclohexane Catabolic Pathway from Comparative Genomics of Ten Sphingomonadaceae Strains.</title>
        <authorList>
            <person name="Pearce S.L."/>
            <person name="Oakeshott J.G."/>
            <person name="Pandey G."/>
        </authorList>
    </citation>
    <scope>NUCLEOTIDE SEQUENCE [LARGE SCALE GENOMIC DNA]</scope>
    <source>
        <strain evidence="1 2">LL02</strain>
    </source>
</reference>
<sequence>MAELALPGIPKRSSLKGVVISPHELGGEKLYSVTVWQGGGRRPKRRWMTTRAIAFAYAADRADDLDLLIIDLTSQPLDDRFGDAPASL</sequence>
<dbReference type="EMBL" id="JACU01000007">
    <property type="protein sequence ID" value="KMS53604.1"/>
    <property type="molecule type" value="Genomic_DNA"/>
</dbReference>
<proteinExistence type="predicted"/>
<dbReference type="RefSeq" id="WP_059152473.1">
    <property type="nucleotide sequence ID" value="NZ_KQ130455.1"/>
</dbReference>
<dbReference type="PATRIC" id="fig|1114963.3.peg.3390"/>
<keyword evidence="2" id="KW-1185">Reference proteome</keyword>
<name>A0A0J7XPQ8_9SPHN</name>
<comment type="caution">
    <text evidence="1">The sequence shown here is derived from an EMBL/GenBank/DDBJ whole genome shotgun (WGS) entry which is preliminary data.</text>
</comment>
<gene>
    <name evidence="1" type="ORF">V474_22755</name>
</gene>
<dbReference type="AlphaFoldDB" id="A0A0J7XPQ8"/>
<evidence type="ECO:0000313" key="2">
    <source>
        <dbReference type="Proteomes" id="UP000052268"/>
    </source>
</evidence>
<protein>
    <submittedName>
        <fullName evidence="1">Uncharacterized protein</fullName>
    </submittedName>
</protein>
<organism evidence="1 2">
    <name type="scientific">Novosphingobium barchaimii LL02</name>
    <dbReference type="NCBI Taxonomy" id="1114963"/>
    <lineage>
        <taxon>Bacteria</taxon>
        <taxon>Pseudomonadati</taxon>
        <taxon>Pseudomonadota</taxon>
        <taxon>Alphaproteobacteria</taxon>
        <taxon>Sphingomonadales</taxon>
        <taxon>Sphingomonadaceae</taxon>
        <taxon>Novosphingobium</taxon>
    </lineage>
</organism>
<evidence type="ECO:0000313" key="1">
    <source>
        <dbReference type="EMBL" id="KMS53604.1"/>
    </source>
</evidence>
<dbReference type="Proteomes" id="UP000052268">
    <property type="component" value="Unassembled WGS sequence"/>
</dbReference>
<accession>A0A0J7XPQ8</accession>